<proteinExistence type="inferred from homology"/>
<dbReference type="SUPFAM" id="SSF53822">
    <property type="entry name" value="Periplasmic binding protein-like I"/>
    <property type="match status" value="1"/>
</dbReference>
<evidence type="ECO:0000256" key="2">
    <source>
        <dbReference type="ARBA" id="ARBA00007639"/>
    </source>
</evidence>
<dbReference type="GO" id="GO:0030313">
    <property type="term" value="C:cell envelope"/>
    <property type="evidence" value="ECO:0007669"/>
    <property type="project" value="UniProtKB-SubCell"/>
</dbReference>
<dbReference type="EMBL" id="FNKH01000003">
    <property type="protein sequence ID" value="SDR30179.1"/>
    <property type="molecule type" value="Genomic_DNA"/>
</dbReference>
<dbReference type="CDD" id="cd06306">
    <property type="entry name" value="PBP1_TorT-like"/>
    <property type="match status" value="1"/>
</dbReference>
<dbReference type="NCBIfam" id="NF008185">
    <property type="entry name" value="PRK10936.1"/>
    <property type="match status" value="1"/>
</dbReference>
<feature type="chain" id="PRO_5010238137" evidence="4">
    <location>
        <begin position="30"/>
        <end position="384"/>
    </location>
</feature>
<feature type="signal peptide" evidence="4">
    <location>
        <begin position="1"/>
        <end position="29"/>
    </location>
</feature>
<dbReference type="GO" id="GO:0030246">
    <property type="term" value="F:carbohydrate binding"/>
    <property type="evidence" value="ECO:0007669"/>
    <property type="project" value="UniProtKB-ARBA"/>
</dbReference>
<evidence type="ECO:0000256" key="1">
    <source>
        <dbReference type="ARBA" id="ARBA00004196"/>
    </source>
</evidence>
<comment type="similarity">
    <text evidence="2">Belongs to the bacterial solute-binding protein 2 family.</text>
</comment>
<name>A0A1H1HY08_9MICC</name>
<accession>A0A1H1HY08</accession>
<comment type="subcellular location">
    <subcellularLocation>
        <location evidence="1">Cell envelope</location>
    </subcellularLocation>
</comment>
<gene>
    <name evidence="6" type="ORF">SAMN04489742_4773</name>
</gene>
<dbReference type="OrthoDB" id="9773673at2"/>
<dbReference type="Proteomes" id="UP000181917">
    <property type="component" value="Unassembled WGS sequence"/>
</dbReference>
<dbReference type="Gene3D" id="3.40.50.2300">
    <property type="match status" value="2"/>
</dbReference>
<dbReference type="KEGG" id="acry:AC20117_22135"/>
<evidence type="ECO:0000313" key="7">
    <source>
        <dbReference type="Proteomes" id="UP000181917"/>
    </source>
</evidence>
<organism evidence="6 7">
    <name type="scientific">Crystallibacter crystallopoietes</name>
    <dbReference type="NCBI Taxonomy" id="37928"/>
    <lineage>
        <taxon>Bacteria</taxon>
        <taxon>Bacillati</taxon>
        <taxon>Actinomycetota</taxon>
        <taxon>Actinomycetes</taxon>
        <taxon>Micrococcales</taxon>
        <taxon>Micrococcaceae</taxon>
        <taxon>Crystallibacter</taxon>
    </lineage>
</organism>
<keyword evidence="3 4" id="KW-0732">Signal</keyword>
<dbReference type="PANTHER" id="PTHR46847:SF1">
    <property type="entry name" value="D-ALLOSE-BINDING PERIPLASMIC PROTEIN-RELATED"/>
    <property type="match status" value="1"/>
</dbReference>
<feature type="domain" description="Periplasmic binding protein" evidence="5">
    <location>
        <begin position="83"/>
        <end position="330"/>
    </location>
</feature>
<dbReference type="Pfam" id="PF13407">
    <property type="entry name" value="Peripla_BP_4"/>
    <property type="match status" value="1"/>
</dbReference>
<dbReference type="PANTHER" id="PTHR46847">
    <property type="entry name" value="D-ALLOSE-BINDING PERIPLASMIC PROTEIN-RELATED"/>
    <property type="match status" value="1"/>
</dbReference>
<evidence type="ECO:0000256" key="3">
    <source>
        <dbReference type="ARBA" id="ARBA00022729"/>
    </source>
</evidence>
<dbReference type="InterPro" id="IPR028082">
    <property type="entry name" value="Peripla_BP_I"/>
</dbReference>
<dbReference type="AlphaFoldDB" id="A0A1H1HY08"/>
<evidence type="ECO:0000313" key="6">
    <source>
        <dbReference type="EMBL" id="SDR30179.1"/>
    </source>
</evidence>
<dbReference type="KEGG" id="acry:AC20117_23225"/>
<evidence type="ECO:0000256" key="4">
    <source>
        <dbReference type="SAM" id="SignalP"/>
    </source>
</evidence>
<reference evidence="6 7" key="1">
    <citation type="submission" date="2016-10" db="EMBL/GenBank/DDBJ databases">
        <authorList>
            <person name="de Groot N.N."/>
        </authorList>
    </citation>
    <scope>NUCLEOTIDE SEQUENCE [LARGE SCALE GENOMIC DNA]</scope>
    <source>
        <strain evidence="6 7">DSM 20117</strain>
    </source>
</reference>
<evidence type="ECO:0000259" key="5">
    <source>
        <dbReference type="Pfam" id="PF13407"/>
    </source>
</evidence>
<sequence length="384" mass="40601">MNGRMRKLVALAPAAGMLLVAGCAPVEIAAEPVTGASWKVPALLTDCDAPDIEAAGCMGPNAPGSYESLDRNSVDEDWRICSVLPHLKDQTWIGMNYGQVNQAQQLDVSLTTTDAGGYENLADQVTQVEDCISSGADAILLSAVSNESLNPAIAAAKRQGIKVIDVGNGVSSTEVDARVLQDYYDMGKLIGDHMATLDEPMKVALLPGPAGAGWTERTRLGFEAATKDSGIAVADIKYGDTGKEVQLKLVEDVLSANPEIDAIVGTAITMEVAATVLAEQGKTGDVRLYGTYVTPQSVELIDKGRANCAPSEQSSRIGKMSVDLAVRVLQDIPLNPDIERYAPEPLVICGPREDGYQNIESFDATGSFAPEGWDPVFDVKGSSK</sequence>
<dbReference type="InterPro" id="IPR025997">
    <property type="entry name" value="SBP_2_dom"/>
</dbReference>
<keyword evidence="7" id="KW-1185">Reference proteome</keyword>
<dbReference type="STRING" id="37928.SAMN04489742_4773"/>
<protein>
    <submittedName>
        <fullName evidence="6">Monosaccharide ABC transporter substrate-binding protein, CUT2 family</fullName>
    </submittedName>
</protein>
<dbReference type="PROSITE" id="PS51257">
    <property type="entry name" value="PROKAR_LIPOPROTEIN"/>
    <property type="match status" value="1"/>
</dbReference>